<dbReference type="AlphaFoldDB" id="A0A5S3QIA0"/>
<accession>A0A5S3QIA0</accession>
<evidence type="ECO:0000313" key="2">
    <source>
        <dbReference type="EMBL" id="TMM57275.1"/>
    </source>
</evidence>
<protein>
    <submittedName>
        <fullName evidence="2">Uncharacterized protein</fullName>
    </submittedName>
</protein>
<evidence type="ECO:0000313" key="3">
    <source>
        <dbReference type="Proteomes" id="UP000310314"/>
    </source>
</evidence>
<reference evidence="2 3" key="1">
    <citation type="submission" date="2019-05" db="EMBL/GenBank/DDBJ databases">
        <authorList>
            <person name="Zhang J.-Y."/>
            <person name="Feg X."/>
            <person name="Du Z.-J."/>
        </authorList>
    </citation>
    <scope>NUCLEOTIDE SEQUENCE [LARGE SCALE GENOMIC DNA]</scope>
    <source>
        <strain evidence="2 3">RZ26</strain>
    </source>
</reference>
<keyword evidence="1" id="KW-1133">Transmembrane helix</keyword>
<name>A0A5S3QIA0_9FLAO</name>
<feature type="transmembrane region" description="Helical" evidence="1">
    <location>
        <begin position="83"/>
        <end position="100"/>
    </location>
</feature>
<comment type="caution">
    <text evidence="2">The sequence shown here is derived from an EMBL/GenBank/DDBJ whole genome shotgun (WGS) entry which is preliminary data.</text>
</comment>
<feature type="transmembrane region" description="Helical" evidence="1">
    <location>
        <begin position="43"/>
        <end position="63"/>
    </location>
</feature>
<feature type="transmembrane region" description="Helical" evidence="1">
    <location>
        <begin position="12"/>
        <end position="37"/>
    </location>
</feature>
<proteinExistence type="predicted"/>
<keyword evidence="3" id="KW-1185">Reference proteome</keyword>
<sequence>MDVKKVFNSFLLVLYRLFTSCLLVSAILLIGIVLITILTNMRLNRNLLLLLTVLIIMLFSYFWKRRKKLTGQKISSSVLFFEILKLGIVIAIFSIVSFGLKNQFGTTFSLVETEKVDETITLITDSTATGISKYYLSQQTWKDFNRKKHSLPFKVNYMDVLKAHKNRNSFAITSEFSWGIFYKHLVDHDTPLIEALSLSFYNYQKESNMSRRDFAELIISSIQDIPYNLILSDECKETDIKPCFGNIKLGVYAPAEFVSSLRADCDTRTVLIYTILSRFNYDVAILNSEKYLHSVIGLNIPSTGKYKTHNTKKYYFVETTARGCPIGYLPNDVSNISYWKFALIHNKHL</sequence>
<gene>
    <name evidence="2" type="ORF">FEE95_12370</name>
</gene>
<organism evidence="2 3">
    <name type="scientific">Maribacter algarum</name>
    <name type="common">ex Zhang et al. 2020</name>
    <dbReference type="NCBI Taxonomy" id="2578118"/>
    <lineage>
        <taxon>Bacteria</taxon>
        <taxon>Pseudomonadati</taxon>
        <taxon>Bacteroidota</taxon>
        <taxon>Flavobacteriia</taxon>
        <taxon>Flavobacteriales</taxon>
        <taxon>Flavobacteriaceae</taxon>
        <taxon>Maribacter</taxon>
    </lineage>
</organism>
<dbReference type="EMBL" id="VATY01000002">
    <property type="protein sequence ID" value="TMM57275.1"/>
    <property type="molecule type" value="Genomic_DNA"/>
</dbReference>
<keyword evidence="1" id="KW-0812">Transmembrane</keyword>
<dbReference type="Proteomes" id="UP000310314">
    <property type="component" value="Unassembled WGS sequence"/>
</dbReference>
<keyword evidence="1" id="KW-0472">Membrane</keyword>
<evidence type="ECO:0000256" key="1">
    <source>
        <dbReference type="SAM" id="Phobius"/>
    </source>
</evidence>